<evidence type="ECO:0000256" key="1">
    <source>
        <dbReference type="SAM" id="Coils"/>
    </source>
</evidence>
<accession>S8CD17</accession>
<dbReference type="EMBL" id="AQGS01000013">
    <property type="protein sequence ID" value="EPS45562.1"/>
    <property type="molecule type" value="Genomic_DNA"/>
</dbReference>
<dbReference type="HOGENOM" id="CLU_001305_0_0_1"/>
<comment type="caution">
    <text evidence="4">The sequence shown here is derived from an EMBL/GenBank/DDBJ whole genome shotgun (WGS) entry which is preliminary data.</text>
</comment>
<dbReference type="InterPro" id="IPR024983">
    <property type="entry name" value="CHAT_dom"/>
</dbReference>
<dbReference type="Gene3D" id="1.25.40.10">
    <property type="entry name" value="Tetratricopeptide repeat domain"/>
    <property type="match status" value="2"/>
</dbReference>
<evidence type="ECO:0000313" key="4">
    <source>
        <dbReference type="EMBL" id="EPS45562.1"/>
    </source>
</evidence>
<evidence type="ECO:0000313" key="5">
    <source>
        <dbReference type="Proteomes" id="UP000015100"/>
    </source>
</evidence>
<keyword evidence="1" id="KW-0175">Coiled coil</keyword>
<dbReference type="OrthoDB" id="9991317at2759"/>
<dbReference type="eggNOG" id="KOG4626">
    <property type="taxonomic scope" value="Eukaryota"/>
</dbReference>
<feature type="domain" description="CHAT" evidence="3">
    <location>
        <begin position="1057"/>
        <end position="1339"/>
    </location>
</feature>
<proteinExistence type="predicted"/>
<feature type="coiled-coil region" evidence="1">
    <location>
        <begin position="486"/>
        <end position="513"/>
    </location>
</feature>
<dbReference type="OMA" id="WANSEMA"/>
<dbReference type="SUPFAM" id="SSF81901">
    <property type="entry name" value="HCP-like"/>
    <property type="match status" value="1"/>
</dbReference>
<evidence type="ECO:0000256" key="2">
    <source>
        <dbReference type="SAM" id="MobiDB-lite"/>
    </source>
</evidence>
<gene>
    <name evidence="4" type="ORF">H072_457</name>
</gene>
<dbReference type="Pfam" id="PF12770">
    <property type="entry name" value="CHAT"/>
    <property type="match status" value="1"/>
</dbReference>
<reference evidence="4 5" key="1">
    <citation type="journal article" date="2013" name="PLoS Genet.">
        <title>Genomic mechanisms accounting for the adaptation to parasitism in nematode-trapping fungi.</title>
        <authorList>
            <person name="Meerupati T."/>
            <person name="Andersson K.M."/>
            <person name="Friman E."/>
            <person name="Kumar D."/>
            <person name="Tunlid A."/>
            <person name="Ahren D."/>
        </authorList>
    </citation>
    <scope>NUCLEOTIDE SEQUENCE [LARGE SCALE GENOMIC DNA]</scope>
    <source>
        <strain evidence="4 5">CBS 200.50</strain>
    </source>
</reference>
<name>S8CD17_DACHA</name>
<protein>
    <recommendedName>
        <fullName evidence="3">CHAT domain-containing protein</fullName>
    </recommendedName>
</protein>
<keyword evidence="5" id="KW-1185">Reference proteome</keyword>
<dbReference type="InterPro" id="IPR011990">
    <property type="entry name" value="TPR-like_helical_dom_sf"/>
</dbReference>
<reference evidence="5" key="2">
    <citation type="submission" date="2013-04" db="EMBL/GenBank/DDBJ databases">
        <title>Genomic mechanisms accounting for the adaptation to parasitism in nematode-trapping fungi.</title>
        <authorList>
            <person name="Ahren D.G."/>
        </authorList>
    </citation>
    <scope>NUCLEOTIDE SEQUENCE [LARGE SCALE GENOMIC DNA]</scope>
    <source>
        <strain evidence="5">CBS 200.50</strain>
    </source>
</reference>
<dbReference type="Proteomes" id="UP000015100">
    <property type="component" value="Unassembled WGS sequence"/>
</dbReference>
<dbReference type="STRING" id="1284197.S8CD17"/>
<organism evidence="4 5">
    <name type="scientific">Dactylellina haptotyla (strain CBS 200.50)</name>
    <name type="common">Nematode-trapping fungus</name>
    <name type="synonym">Monacrosporium haptotylum</name>
    <dbReference type="NCBI Taxonomy" id="1284197"/>
    <lineage>
        <taxon>Eukaryota</taxon>
        <taxon>Fungi</taxon>
        <taxon>Dikarya</taxon>
        <taxon>Ascomycota</taxon>
        <taxon>Pezizomycotina</taxon>
        <taxon>Orbiliomycetes</taxon>
        <taxon>Orbiliales</taxon>
        <taxon>Orbiliaceae</taxon>
        <taxon>Dactylellina</taxon>
    </lineage>
</organism>
<evidence type="ECO:0000259" key="3">
    <source>
        <dbReference type="Pfam" id="PF12770"/>
    </source>
</evidence>
<feature type="region of interest" description="Disordered" evidence="2">
    <location>
        <begin position="1373"/>
        <end position="1392"/>
    </location>
</feature>
<sequence>MDQIPFQISPEHAELVKDISNEELPQFAKDREGLTGDSDVEFHIYLCFLVYQRLGSVEHLALAISRAQGWVGATQQDVPRRLKVHLRLGLHMWHNSRRELAMVPVGFAFVERLSVILPTVPAISVGGNNLETIDLEVQLDTEISAKQDNLNATNAENEDSLALSSDLSILLWRKWEQDQNIIYLESAIKLAEVVMKGTPQDSPERRLRLYHLGFLLAQKYYSMEDIDSLENALRISDEFAKTSAPYDPRQPFLLTDAVDDIPCAISSAKKWLETLPVDDTSNRGTILSTLGILITKQFEITKEFRYLTEATKYTNLALEAIPSDRPYRSTFEYNLEMLIGLSSLTLGGNTAEDLNGSIEVADIRVETCPITKHNPLTALQMLGDLLRQRFGQTGNSSDIERIIGVTLKILEYPQLGPPQRLNTLKWLERFLEKNLRLTEGILDINRGIKASRDILNLTKPEDMDWAHWAKRVGVWLTRRFEQLGKMEDSDAAIKMLKRALKALRSQVRDGDKEKATILWELGIAWKHRYAWTKDRDDLENALDTAERGLRIGGLTHPSRGSMLLSISDILVDKFKATTKRDYLDRAIERTSEAMAACENNNDKATVLHRLSNILQIRFVADGDSEDLDQSITAAEDTLKLAPDASRPRRQEHMLYLGTSLQWRHGRSGMATDLDRAIVALQTAADLHPLGRQPSLYHLGGAFHSLYHRTQNIRDLEKAIDVTNQAIECPSLGRSMDNLFRALGNYLSHRYEVTDDPKDLDGILENYQKALEANVVDETERCKIFALIGGTFRMRYKLTLLKEDLEQAEVNMRNAWNCSKADPRSRLSAGWSLTRLLAAQQRWQDANIMVQQVVKLLSALSPRSMRSTDKQEKLIGFSNIGSAAAAIALSAGSSPGEALTILEQGRGIVSGLMLEMRTDVSELENKHPKLAEKLVALREELDEPVSEFSSLETELARELRRKKRREANTRFEKLLKEIRKETEFGSFLLPPAVENLTAAANPHPIVVINVSHYRCDAFLVERNRPIRMKELPNLRIQDITQKSKILKERGESEAFSVLEWMWEVIANPILEELGFKDTPGDNDPWPRIWWIPTGPLIQLPVHAAGKHLKPSNETVLDRVISSYSLSIKTLLYSRQRGHNRQAQAKNKALLISMPKTEGQQSLRFVDKEIGEVQIMCDKLGLEPNTAASPKNRDDILSKLDTCKIFHFAGHGLSNLREPSQSCLLLDDWKSSPLTVEALWKRKLQINPPFLAYLSACSTGSNRHTYLLDEGIHLISACQLAGFQHVIGTLWEVNDACCVSIARSFYKKICKNGTLEEDDRIDETVAVALHHAIRKLRRESINSRRAAKTRQYLQVEAPEGVGELAEVLENTDISSSDDVWSDADDTSASLSSVETSERNECCAARGIEEATFFNLTSDRTLPKKSPETEKVSESDLLADRDLVRVRPRRPPNLYWVPYIHFGV</sequence>